<comment type="caution">
    <text evidence="1">The sequence shown here is derived from an EMBL/GenBank/DDBJ whole genome shotgun (WGS) entry which is preliminary data.</text>
</comment>
<dbReference type="OrthoDB" id="1436830at2759"/>
<evidence type="ECO:0000313" key="1">
    <source>
        <dbReference type="EMBL" id="RDX60891.1"/>
    </source>
</evidence>
<keyword evidence="2" id="KW-1185">Reference proteome</keyword>
<name>A0A371E4D2_MUCPR</name>
<proteinExistence type="predicted"/>
<sequence length="118" mass="13457">MKRMFWRNSSRLPEPRPSGKGFVGLSNIPKKLCISTRKDSINCVSHVHTLILTDENFLKMFRRVKINISLLDAIKHIPKYAKFLKELCMHNRKKIKGGGEMGRVVSALIKHEDVIAGS</sequence>
<dbReference type="AlphaFoldDB" id="A0A371E4D2"/>
<dbReference type="EMBL" id="QJKJ01016511">
    <property type="protein sequence ID" value="RDX60891.1"/>
    <property type="molecule type" value="Genomic_DNA"/>
</dbReference>
<feature type="non-terminal residue" evidence="1">
    <location>
        <position position="1"/>
    </location>
</feature>
<accession>A0A371E4D2</accession>
<protein>
    <submittedName>
        <fullName evidence="1">Uncharacterized protein</fullName>
    </submittedName>
</protein>
<evidence type="ECO:0000313" key="2">
    <source>
        <dbReference type="Proteomes" id="UP000257109"/>
    </source>
</evidence>
<organism evidence="1 2">
    <name type="scientific">Mucuna pruriens</name>
    <name type="common">Velvet bean</name>
    <name type="synonym">Dolichos pruriens</name>
    <dbReference type="NCBI Taxonomy" id="157652"/>
    <lineage>
        <taxon>Eukaryota</taxon>
        <taxon>Viridiplantae</taxon>
        <taxon>Streptophyta</taxon>
        <taxon>Embryophyta</taxon>
        <taxon>Tracheophyta</taxon>
        <taxon>Spermatophyta</taxon>
        <taxon>Magnoliopsida</taxon>
        <taxon>eudicotyledons</taxon>
        <taxon>Gunneridae</taxon>
        <taxon>Pentapetalae</taxon>
        <taxon>rosids</taxon>
        <taxon>fabids</taxon>
        <taxon>Fabales</taxon>
        <taxon>Fabaceae</taxon>
        <taxon>Papilionoideae</taxon>
        <taxon>50 kb inversion clade</taxon>
        <taxon>NPAAA clade</taxon>
        <taxon>indigoferoid/millettioid clade</taxon>
        <taxon>Phaseoleae</taxon>
        <taxon>Mucuna</taxon>
    </lineage>
</organism>
<reference evidence="1" key="1">
    <citation type="submission" date="2018-05" db="EMBL/GenBank/DDBJ databases">
        <title>Draft genome of Mucuna pruriens seed.</title>
        <authorList>
            <person name="Nnadi N.E."/>
            <person name="Vos R."/>
            <person name="Hasami M.H."/>
            <person name="Devisetty U.K."/>
            <person name="Aguiy J.C."/>
        </authorList>
    </citation>
    <scope>NUCLEOTIDE SEQUENCE [LARGE SCALE GENOMIC DNA]</scope>
    <source>
        <strain evidence="1">JCA_2017</strain>
    </source>
</reference>
<dbReference type="Proteomes" id="UP000257109">
    <property type="component" value="Unassembled WGS sequence"/>
</dbReference>
<gene>
    <name evidence="1" type="ORF">CR513_60933</name>
</gene>